<evidence type="ECO:0000256" key="1">
    <source>
        <dbReference type="ARBA" id="ARBA00004651"/>
    </source>
</evidence>
<dbReference type="InterPro" id="IPR039421">
    <property type="entry name" value="Type_1_exporter"/>
</dbReference>
<evidence type="ECO:0000313" key="12">
    <source>
        <dbReference type="EMBL" id="RGJ04881.1"/>
    </source>
</evidence>
<evidence type="ECO:0000256" key="9">
    <source>
        <dbReference type="SAM" id="Phobius"/>
    </source>
</evidence>
<dbReference type="GO" id="GO:0005524">
    <property type="term" value="F:ATP binding"/>
    <property type="evidence" value="ECO:0007669"/>
    <property type="project" value="UniProtKB-KW"/>
</dbReference>
<feature type="transmembrane region" description="Helical" evidence="9">
    <location>
        <begin position="131"/>
        <end position="149"/>
    </location>
</feature>
<keyword evidence="6 12" id="KW-0067">ATP-binding</keyword>
<keyword evidence="4 9" id="KW-0812">Transmembrane</keyword>
<proteinExistence type="predicted"/>
<dbReference type="InterPro" id="IPR003593">
    <property type="entry name" value="AAA+_ATPase"/>
</dbReference>
<feature type="domain" description="ABC transmembrane type-1" evidence="11">
    <location>
        <begin position="14"/>
        <end position="296"/>
    </location>
</feature>
<feature type="transmembrane region" description="Helical" evidence="9">
    <location>
        <begin position="228"/>
        <end position="255"/>
    </location>
</feature>
<dbReference type="EMBL" id="QSON01000005">
    <property type="protein sequence ID" value="RGJ04881.1"/>
    <property type="molecule type" value="Genomic_DNA"/>
</dbReference>
<evidence type="ECO:0000256" key="4">
    <source>
        <dbReference type="ARBA" id="ARBA00022692"/>
    </source>
</evidence>
<keyword evidence="3" id="KW-1003">Cell membrane</keyword>
<protein>
    <submittedName>
        <fullName evidence="12">ABC transporter ATP-binding protein</fullName>
    </submittedName>
</protein>
<dbReference type="PROSITE" id="PS50893">
    <property type="entry name" value="ABC_TRANSPORTER_2"/>
    <property type="match status" value="1"/>
</dbReference>
<evidence type="ECO:0000259" key="11">
    <source>
        <dbReference type="PROSITE" id="PS50929"/>
    </source>
</evidence>
<dbReference type="Pfam" id="PF00005">
    <property type="entry name" value="ABC_tran"/>
    <property type="match status" value="1"/>
</dbReference>
<dbReference type="CDD" id="cd18548">
    <property type="entry name" value="ABC_6TM_Tm287_like"/>
    <property type="match status" value="1"/>
</dbReference>
<evidence type="ECO:0000259" key="10">
    <source>
        <dbReference type="PROSITE" id="PS50893"/>
    </source>
</evidence>
<keyword evidence="2" id="KW-0813">Transport</keyword>
<dbReference type="InterPro" id="IPR003439">
    <property type="entry name" value="ABC_transporter-like_ATP-bd"/>
</dbReference>
<dbReference type="GO" id="GO:0016887">
    <property type="term" value="F:ATP hydrolysis activity"/>
    <property type="evidence" value="ECO:0007669"/>
    <property type="project" value="InterPro"/>
</dbReference>
<organism evidence="12 13">
    <name type="scientific">Hungatella hathewayi</name>
    <dbReference type="NCBI Taxonomy" id="154046"/>
    <lineage>
        <taxon>Bacteria</taxon>
        <taxon>Bacillati</taxon>
        <taxon>Bacillota</taxon>
        <taxon>Clostridia</taxon>
        <taxon>Lachnospirales</taxon>
        <taxon>Lachnospiraceae</taxon>
        <taxon>Hungatella</taxon>
    </lineage>
</organism>
<dbReference type="InterPro" id="IPR036640">
    <property type="entry name" value="ABC1_TM_sf"/>
</dbReference>
<dbReference type="PANTHER" id="PTHR43394:SF1">
    <property type="entry name" value="ATP-BINDING CASSETTE SUB-FAMILY B MEMBER 10, MITOCHONDRIAL"/>
    <property type="match status" value="1"/>
</dbReference>
<dbReference type="Gene3D" id="3.40.50.300">
    <property type="entry name" value="P-loop containing nucleotide triphosphate hydrolases"/>
    <property type="match status" value="1"/>
</dbReference>
<dbReference type="SMART" id="SM00382">
    <property type="entry name" value="AAA"/>
    <property type="match status" value="1"/>
</dbReference>
<sequence length="571" mass="61944">MFKIIKRLPPAKTLLAVLFLLLQISCSLYLPYLTADILNNCVVVGDTSRIWQKGGFMIAVSAASLVGAALNTLLFSRISYKTGEELREDVYHTALTFSKNEFDKFGVSSLITRTTNDVTQVQNLIEMGLKFLILAPVQLIGGIVMTWLLSPELALIFIGAIPFLAVSYLIISCLANPLYSRMQTLLDQLNLSFKEGLTGVKVIRAFCREDAEFEKYHKINGEYVKVSIAAGGIMSFFFPVISLLLSLSTLLILWAGGAGAENGTLEVGSIIAAISYGAQILTGFAMLTQIILAVPRGQTSAKRIHEVLEMPLSIQDPSGSAPQACGKSLTFENVDFRYFGGEKKTLSGISLTVHGGQTLAVIGSTGDGKSSLVSLIARLYDVEKGQIRLNGADVRELPQKVLHDRVSFVPQASTLFFGTIRSNLLVGRPDATDEEIWAALDMAQASDFIHSLDLGLDSIVEKAGGNFSGGQKQRLCIARALLKEADVYVFDDSFSALDFKTDAAIRSAMRGRVRDAVTVIVAQRVSTVMNADLIAVLDNGMLAGLGTHEELKDGCSVYRQIIESQLYKEVA</sequence>
<name>A0A374P868_9FIRM</name>
<dbReference type="SUPFAM" id="SSF52540">
    <property type="entry name" value="P-loop containing nucleoside triphosphate hydrolases"/>
    <property type="match status" value="1"/>
</dbReference>
<evidence type="ECO:0000256" key="8">
    <source>
        <dbReference type="ARBA" id="ARBA00023136"/>
    </source>
</evidence>
<comment type="subcellular location">
    <subcellularLocation>
        <location evidence="1">Cell membrane</location>
        <topology evidence="1">Multi-pass membrane protein</topology>
    </subcellularLocation>
</comment>
<evidence type="ECO:0000256" key="6">
    <source>
        <dbReference type="ARBA" id="ARBA00022840"/>
    </source>
</evidence>
<feature type="domain" description="ABC transporter" evidence="10">
    <location>
        <begin position="329"/>
        <end position="564"/>
    </location>
</feature>
<dbReference type="Gene3D" id="1.20.1560.10">
    <property type="entry name" value="ABC transporter type 1, transmembrane domain"/>
    <property type="match status" value="1"/>
</dbReference>
<dbReference type="Pfam" id="PF00664">
    <property type="entry name" value="ABC_membrane"/>
    <property type="match status" value="1"/>
</dbReference>
<dbReference type="InterPro" id="IPR027417">
    <property type="entry name" value="P-loop_NTPase"/>
</dbReference>
<dbReference type="InterPro" id="IPR011527">
    <property type="entry name" value="ABC1_TM_dom"/>
</dbReference>
<feature type="transmembrane region" description="Helical" evidence="9">
    <location>
        <begin position="267"/>
        <end position="294"/>
    </location>
</feature>
<dbReference type="SUPFAM" id="SSF90123">
    <property type="entry name" value="ABC transporter transmembrane region"/>
    <property type="match status" value="1"/>
</dbReference>
<dbReference type="PROSITE" id="PS00211">
    <property type="entry name" value="ABC_TRANSPORTER_1"/>
    <property type="match status" value="1"/>
</dbReference>
<dbReference type="PANTHER" id="PTHR43394">
    <property type="entry name" value="ATP-DEPENDENT PERMEASE MDL1, MITOCHONDRIAL"/>
    <property type="match status" value="1"/>
</dbReference>
<dbReference type="GO" id="GO:0005886">
    <property type="term" value="C:plasma membrane"/>
    <property type="evidence" value="ECO:0007669"/>
    <property type="project" value="UniProtKB-SubCell"/>
</dbReference>
<dbReference type="Proteomes" id="UP000263014">
    <property type="component" value="Unassembled WGS sequence"/>
</dbReference>
<dbReference type="InterPro" id="IPR017871">
    <property type="entry name" value="ABC_transporter-like_CS"/>
</dbReference>
<dbReference type="PROSITE" id="PS50929">
    <property type="entry name" value="ABC_TM1F"/>
    <property type="match status" value="1"/>
</dbReference>
<keyword evidence="8 9" id="KW-0472">Membrane</keyword>
<evidence type="ECO:0000256" key="2">
    <source>
        <dbReference type="ARBA" id="ARBA00022448"/>
    </source>
</evidence>
<accession>A0A374P868</accession>
<keyword evidence="7 9" id="KW-1133">Transmembrane helix</keyword>
<reference evidence="12 13" key="1">
    <citation type="submission" date="2018-08" db="EMBL/GenBank/DDBJ databases">
        <title>A genome reference for cultivated species of the human gut microbiota.</title>
        <authorList>
            <person name="Zou Y."/>
            <person name="Xue W."/>
            <person name="Luo G."/>
        </authorList>
    </citation>
    <scope>NUCLEOTIDE SEQUENCE [LARGE SCALE GENOMIC DNA]</scope>
    <source>
        <strain evidence="12 13">TM09-12</strain>
    </source>
</reference>
<keyword evidence="5" id="KW-0547">Nucleotide-binding</keyword>
<evidence type="ECO:0000256" key="7">
    <source>
        <dbReference type="ARBA" id="ARBA00022989"/>
    </source>
</evidence>
<gene>
    <name evidence="12" type="ORF">DXD79_13300</name>
</gene>
<feature type="transmembrane region" description="Helical" evidence="9">
    <location>
        <begin position="155"/>
        <end position="179"/>
    </location>
</feature>
<evidence type="ECO:0000313" key="13">
    <source>
        <dbReference type="Proteomes" id="UP000263014"/>
    </source>
</evidence>
<feature type="transmembrane region" description="Helical" evidence="9">
    <location>
        <begin position="50"/>
        <end position="74"/>
    </location>
</feature>
<evidence type="ECO:0000256" key="5">
    <source>
        <dbReference type="ARBA" id="ARBA00022741"/>
    </source>
</evidence>
<evidence type="ECO:0000256" key="3">
    <source>
        <dbReference type="ARBA" id="ARBA00022475"/>
    </source>
</evidence>
<comment type="caution">
    <text evidence="12">The sequence shown here is derived from an EMBL/GenBank/DDBJ whole genome shotgun (WGS) entry which is preliminary data.</text>
</comment>
<dbReference type="AlphaFoldDB" id="A0A374P868"/>
<dbReference type="GO" id="GO:0015421">
    <property type="term" value="F:ABC-type oligopeptide transporter activity"/>
    <property type="evidence" value="ECO:0007669"/>
    <property type="project" value="TreeGrafter"/>
</dbReference>
<dbReference type="FunFam" id="3.40.50.300:FF:000854">
    <property type="entry name" value="Multidrug ABC transporter ATP-binding protein"/>
    <property type="match status" value="1"/>
</dbReference>
<dbReference type="RefSeq" id="WP_117633639.1">
    <property type="nucleotide sequence ID" value="NZ_QSON01000005.1"/>
</dbReference>